<gene>
    <name evidence="1" type="ORF">DPMN_185742</name>
</gene>
<dbReference type="AlphaFoldDB" id="A0A9D4I8Q0"/>
<accession>A0A9D4I8Q0</accession>
<reference evidence="1" key="1">
    <citation type="journal article" date="2019" name="bioRxiv">
        <title>The Genome of the Zebra Mussel, Dreissena polymorpha: A Resource for Invasive Species Research.</title>
        <authorList>
            <person name="McCartney M.A."/>
            <person name="Auch B."/>
            <person name="Kono T."/>
            <person name="Mallez S."/>
            <person name="Zhang Y."/>
            <person name="Obille A."/>
            <person name="Becker A."/>
            <person name="Abrahante J.E."/>
            <person name="Garbe J."/>
            <person name="Badalamenti J.P."/>
            <person name="Herman A."/>
            <person name="Mangelson H."/>
            <person name="Liachko I."/>
            <person name="Sullivan S."/>
            <person name="Sone E.D."/>
            <person name="Koren S."/>
            <person name="Silverstein K.A.T."/>
            <person name="Beckman K.B."/>
            <person name="Gohl D.M."/>
        </authorList>
    </citation>
    <scope>NUCLEOTIDE SEQUENCE</scope>
    <source>
        <strain evidence="1">Duluth1</strain>
        <tissue evidence="1">Whole animal</tissue>
    </source>
</reference>
<name>A0A9D4I8Q0_DREPO</name>
<evidence type="ECO:0000313" key="1">
    <source>
        <dbReference type="EMBL" id="KAH3751193.1"/>
    </source>
</evidence>
<organism evidence="1 2">
    <name type="scientific">Dreissena polymorpha</name>
    <name type="common">Zebra mussel</name>
    <name type="synonym">Mytilus polymorpha</name>
    <dbReference type="NCBI Taxonomy" id="45954"/>
    <lineage>
        <taxon>Eukaryota</taxon>
        <taxon>Metazoa</taxon>
        <taxon>Spiralia</taxon>
        <taxon>Lophotrochozoa</taxon>
        <taxon>Mollusca</taxon>
        <taxon>Bivalvia</taxon>
        <taxon>Autobranchia</taxon>
        <taxon>Heteroconchia</taxon>
        <taxon>Euheterodonta</taxon>
        <taxon>Imparidentia</taxon>
        <taxon>Neoheterodontei</taxon>
        <taxon>Myida</taxon>
        <taxon>Dreissenoidea</taxon>
        <taxon>Dreissenidae</taxon>
        <taxon>Dreissena</taxon>
    </lineage>
</organism>
<dbReference type="EMBL" id="JAIWYP010000010">
    <property type="protein sequence ID" value="KAH3751193.1"/>
    <property type="molecule type" value="Genomic_DNA"/>
</dbReference>
<keyword evidence="2" id="KW-1185">Reference proteome</keyword>
<evidence type="ECO:0000313" key="2">
    <source>
        <dbReference type="Proteomes" id="UP000828390"/>
    </source>
</evidence>
<proteinExistence type="predicted"/>
<dbReference type="Proteomes" id="UP000828390">
    <property type="component" value="Unassembled WGS sequence"/>
</dbReference>
<comment type="caution">
    <text evidence="1">The sequence shown here is derived from an EMBL/GenBank/DDBJ whole genome shotgun (WGS) entry which is preliminary data.</text>
</comment>
<reference evidence="1" key="2">
    <citation type="submission" date="2020-11" db="EMBL/GenBank/DDBJ databases">
        <authorList>
            <person name="McCartney M.A."/>
            <person name="Auch B."/>
            <person name="Kono T."/>
            <person name="Mallez S."/>
            <person name="Becker A."/>
            <person name="Gohl D.M."/>
            <person name="Silverstein K.A.T."/>
            <person name="Koren S."/>
            <person name="Bechman K.B."/>
            <person name="Herman A."/>
            <person name="Abrahante J.E."/>
            <person name="Garbe J."/>
        </authorList>
    </citation>
    <scope>NUCLEOTIDE SEQUENCE</scope>
    <source>
        <strain evidence="1">Duluth1</strain>
        <tissue evidence="1">Whole animal</tissue>
    </source>
</reference>
<sequence>MQTLAFFIVVRVHLEFESFCFKNSGLSDTLDNGRTHGFEGDIKNNLLQKASLQMDEDE</sequence>
<protein>
    <submittedName>
        <fullName evidence="1">Uncharacterized protein</fullName>
    </submittedName>
</protein>